<comment type="similarity">
    <text evidence="1 5">Belongs to the sulfatase family.</text>
</comment>
<feature type="modified residue" description="3-oxoalanine (Cys)" evidence="6">
    <location>
        <position position="93"/>
    </location>
</feature>
<evidence type="ECO:0000259" key="9">
    <source>
        <dbReference type="Pfam" id="PF00884"/>
    </source>
</evidence>
<feature type="chain" id="PRO_5042870542" description="Arylsulfatase" evidence="8">
    <location>
        <begin position="18"/>
        <end position="596"/>
    </location>
</feature>
<comment type="caution">
    <text evidence="10">The sequence shown here is derived from an EMBL/GenBank/DDBJ whole genome shotgun (WGS) entry which is preliminary data.</text>
</comment>
<evidence type="ECO:0000256" key="6">
    <source>
        <dbReference type="PIRSR" id="PIRSR000972-50"/>
    </source>
</evidence>
<dbReference type="Pfam" id="PF00884">
    <property type="entry name" value="Sulfatase"/>
    <property type="match status" value="1"/>
</dbReference>
<dbReference type="AlphaFoldDB" id="A0AAN8RMK8"/>
<evidence type="ECO:0000256" key="7">
    <source>
        <dbReference type="SAM" id="MobiDB-lite"/>
    </source>
</evidence>
<evidence type="ECO:0000256" key="5">
    <source>
        <dbReference type="PIRNR" id="PIRNR000972"/>
    </source>
</evidence>
<dbReference type="GO" id="GO:0005539">
    <property type="term" value="F:glycosaminoglycan binding"/>
    <property type="evidence" value="ECO:0007669"/>
    <property type="project" value="TreeGrafter"/>
</dbReference>
<protein>
    <recommendedName>
        <fullName evidence="5">Arylsulfatase</fullName>
        <shortName evidence="5">AS</shortName>
        <ecNumber evidence="5">3.1.6.1</ecNumber>
    </recommendedName>
    <alternativeName>
        <fullName evidence="5">Aryl-sulfate sulphohydrolase</fullName>
    </alternativeName>
</protein>
<gene>
    <name evidence="10" type="ORF">TWF506_008291</name>
</gene>
<dbReference type="FunFam" id="3.40.720.10:FF:000051">
    <property type="entry name" value="Arylsulfatase"/>
    <property type="match status" value="1"/>
</dbReference>
<dbReference type="Gene3D" id="3.40.720.10">
    <property type="entry name" value="Alkaline Phosphatase, subunit A"/>
    <property type="match status" value="1"/>
</dbReference>
<feature type="domain" description="Sulfatase N-terminal" evidence="9">
    <location>
        <begin position="49"/>
        <end position="402"/>
    </location>
</feature>
<dbReference type="InterPro" id="IPR024607">
    <property type="entry name" value="Sulfatase_CS"/>
</dbReference>
<evidence type="ECO:0000313" key="11">
    <source>
        <dbReference type="Proteomes" id="UP001307849"/>
    </source>
</evidence>
<dbReference type="GO" id="GO:0018958">
    <property type="term" value="P:phenol-containing compound metabolic process"/>
    <property type="evidence" value="ECO:0007669"/>
    <property type="project" value="InterPro"/>
</dbReference>
<dbReference type="PANTHER" id="PTHR43108">
    <property type="entry name" value="N-ACETYLGLUCOSAMINE-6-SULFATASE FAMILY MEMBER"/>
    <property type="match status" value="1"/>
</dbReference>
<accession>A0AAN8RMK8</accession>
<organism evidence="10 11">
    <name type="scientific">Arthrobotrys conoides</name>
    <dbReference type="NCBI Taxonomy" id="74498"/>
    <lineage>
        <taxon>Eukaryota</taxon>
        <taxon>Fungi</taxon>
        <taxon>Dikarya</taxon>
        <taxon>Ascomycota</taxon>
        <taxon>Pezizomycotina</taxon>
        <taxon>Orbiliomycetes</taxon>
        <taxon>Orbiliales</taxon>
        <taxon>Orbiliaceae</taxon>
        <taxon>Arthrobotrys</taxon>
    </lineage>
</organism>
<comment type="PTM">
    <text evidence="6">The conversion to 3-oxoalanine (also known as C-formylglycine, FGly), of a serine or cysteine residue in prokaryotes and of a cysteine residue in eukaryotes, is critical for catalytic activity.</text>
</comment>
<feature type="signal peptide" evidence="8">
    <location>
        <begin position="1"/>
        <end position="17"/>
    </location>
</feature>
<evidence type="ECO:0000256" key="8">
    <source>
        <dbReference type="SAM" id="SignalP"/>
    </source>
</evidence>
<evidence type="ECO:0000256" key="3">
    <source>
        <dbReference type="ARBA" id="ARBA00022801"/>
    </source>
</evidence>
<keyword evidence="2 8" id="KW-0732">Signal</keyword>
<dbReference type="EC" id="3.1.6.1" evidence="5"/>
<evidence type="ECO:0000256" key="1">
    <source>
        <dbReference type="ARBA" id="ARBA00008779"/>
    </source>
</evidence>
<proteinExistence type="inferred from homology"/>
<dbReference type="GO" id="GO:0008449">
    <property type="term" value="F:N-acetylglucosamine-6-sulfatase activity"/>
    <property type="evidence" value="ECO:0007669"/>
    <property type="project" value="TreeGrafter"/>
</dbReference>
<dbReference type="CDD" id="cd16147">
    <property type="entry name" value="G6S"/>
    <property type="match status" value="1"/>
</dbReference>
<dbReference type="PANTHER" id="PTHR43108:SF8">
    <property type="entry name" value="SD21168P"/>
    <property type="match status" value="1"/>
</dbReference>
<keyword evidence="11" id="KW-1185">Reference proteome</keyword>
<dbReference type="PROSITE" id="PS00523">
    <property type="entry name" value="SULFATASE_1"/>
    <property type="match status" value="1"/>
</dbReference>
<name>A0AAN8RMK8_9PEZI</name>
<reference evidence="10 11" key="1">
    <citation type="submission" date="2019-10" db="EMBL/GenBank/DDBJ databases">
        <authorList>
            <person name="Palmer J.M."/>
        </authorList>
    </citation>
    <scope>NUCLEOTIDE SEQUENCE [LARGE SCALE GENOMIC DNA]</scope>
    <source>
        <strain evidence="10 11">TWF506</strain>
    </source>
</reference>
<dbReference type="PIRSF" id="PIRSF000972">
    <property type="entry name" value="Arylsulf_plant"/>
    <property type="match status" value="1"/>
</dbReference>
<dbReference type="InterPro" id="IPR017850">
    <property type="entry name" value="Alkaline_phosphatase_core_sf"/>
</dbReference>
<dbReference type="GO" id="GO:0004065">
    <property type="term" value="F:arylsulfatase activity"/>
    <property type="evidence" value="ECO:0007669"/>
    <property type="project" value="UniProtKB-UniRule"/>
</dbReference>
<comment type="catalytic activity">
    <reaction evidence="5">
        <text>an aryl sulfate + H2O = a phenol + sulfate + H(+)</text>
        <dbReference type="Rhea" id="RHEA:17261"/>
        <dbReference type="ChEBI" id="CHEBI:15377"/>
        <dbReference type="ChEBI" id="CHEBI:15378"/>
        <dbReference type="ChEBI" id="CHEBI:16189"/>
        <dbReference type="ChEBI" id="CHEBI:33853"/>
        <dbReference type="ChEBI" id="CHEBI:140317"/>
        <dbReference type="EC" id="3.1.6.1"/>
    </reaction>
</comment>
<dbReference type="Proteomes" id="UP001307849">
    <property type="component" value="Unassembled WGS sequence"/>
</dbReference>
<dbReference type="EMBL" id="JAVHJM010000005">
    <property type="protein sequence ID" value="KAK6513860.1"/>
    <property type="molecule type" value="Genomic_DNA"/>
</dbReference>
<sequence>MGLALKNILLYAGVASAVRWAGAPNDQKPLDQPVGKEGTLKTSPPAQKPNVIFILTDDQDIEMNSLEYMPFVQKHLLDKGTLFRNHFVTTALCCPSRVSLWTGRHSHNTNVTDVNPPYGGYPKFVAQGFNENFLPVWLQRAGYNTYYAGKLFNAHTTSNYNNPHVKGFTTSDFLLDPWTYNYLNPAYQRDHEAPIIYHGQHTIDVLIDKSNALLDDAIASEKPFFLALAPVAPHSNVEFEGDISDINDIDKVTFSEPIPLKRHEHLFPDAKVPRTPHFNPDKPSGVNWIAERPQLNKTWVDHNDYYYRQRLRALQGVDELVDGIFKRLEENGQLENTYIFYTSDNGFHVSQHRLNPGKECGFEDDIRVPFIVRGPGIAEGAVSKAVTTHIDVAPTLFEIAGIPLREDFDGLAIPLEKINQERKRHEHVNVEYWGFAVEEGSYGGTLFWNNTYKALRIIGENYNLYYSVWCNNEHQLYDLTSDPFQLRNIYPGYANHNSSITILGAPLIRVIDRLDSLLLVLKSCKGTVCVKPWQKLHPDGDVDVFPEALQQQYDTFYQHQESVRFDRCEAGYIIDAEGPQDALSYTRNGIHWSHWV</sequence>
<keyword evidence="3 5" id="KW-0378">Hydrolase</keyword>
<dbReference type="InterPro" id="IPR012083">
    <property type="entry name" value="Arylsulfatase"/>
</dbReference>
<evidence type="ECO:0000313" key="10">
    <source>
        <dbReference type="EMBL" id="KAK6513860.1"/>
    </source>
</evidence>
<evidence type="ECO:0000256" key="4">
    <source>
        <dbReference type="ARBA" id="ARBA00023180"/>
    </source>
</evidence>
<evidence type="ECO:0000256" key="2">
    <source>
        <dbReference type="ARBA" id="ARBA00022729"/>
    </source>
</evidence>
<keyword evidence="4" id="KW-0325">Glycoprotein</keyword>
<feature type="region of interest" description="Disordered" evidence="7">
    <location>
        <begin position="25"/>
        <end position="45"/>
    </location>
</feature>
<dbReference type="InterPro" id="IPR000917">
    <property type="entry name" value="Sulfatase_N"/>
</dbReference>
<dbReference type="SUPFAM" id="SSF53649">
    <property type="entry name" value="Alkaline phosphatase-like"/>
    <property type="match status" value="1"/>
</dbReference>